<dbReference type="SUPFAM" id="SSF53067">
    <property type="entry name" value="Actin-like ATPase domain"/>
    <property type="match status" value="1"/>
</dbReference>
<dbReference type="Proteomes" id="UP000295142">
    <property type="component" value="Unassembled WGS sequence"/>
</dbReference>
<reference evidence="2 3" key="1">
    <citation type="submission" date="2019-03" db="EMBL/GenBank/DDBJ databases">
        <title>Genomic Encyclopedia of Type Strains, Phase IV (KMG-IV): sequencing the most valuable type-strain genomes for metagenomic binning, comparative biology and taxonomic classification.</title>
        <authorList>
            <person name="Goeker M."/>
        </authorList>
    </citation>
    <scope>NUCLEOTIDE SEQUENCE [LARGE SCALE GENOMIC DNA]</scope>
    <source>
        <strain evidence="2 3">DSM 4868</strain>
    </source>
</reference>
<feature type="compositionally biased region" description="Low complexity" evidence="1">
    <location>
        <begin position="187"/>
        <end position="198"/>
    </location>
</feature>
<feature type="compositionally biased region" description="Low complexity" evidence="1">
    <location>
        <begin position="689"/>
        <end position="703"/>
    </location>
</feature>
<feature type="compositionally biased region" description="Low complexity" evidence="1">
    <location>
        <begin position="642"/>
        <end position="651"/>
    </location>
</feature>
<sequence>MKPGFALTLSEDGIGLLHRSKGGWQRLGDVSLDDPGLGETLRLMRNTAEGLATGTLLTKLVIPDSQILYTTLPFSGESQAEKRASLRRGLDGLTPYAVDELVFDWQDLGDGTARLAVVARETLDEAEGFAAQHHFNPVCCVAAPPAGKFDGEAFFGPTALAPGLLGKGQTPQRDGRAVRPGGMADYAAGDDAPAAPKSAPRPPSKGKPRAAPAASPAIPDAPATSTPADPAVPFATRRRGEGEETRAPAERPLDDAPPAPSRLTLATPRPDVPHGGNTPASLAPAADSREPSPAAGKPLAVDVPARPSSGTVQTDRPRPSVAPAGAPSKAPSPPLAAPPRRAAAQTLAEIALGQAKARPGRGNLRLGIALTGALVLAMAAVSIWSLLPEGGERAETPAAAPEVGDALAALPDEPVTAPPALRTPGTPSVAEDAPAATPDLAPPEPAPVEPTAPEPPSPAAPFSETDAAEAYASTGLWQVAPEPPAAPPQDRIENLYVAALDPAIRPPDAVDLPDPRRTEANDQPLPLQADPPGPDETFVLDERGFIAATPEGALTPEGVMVFAGQPPLLPRGRRPAEVDDPEDSQARATEPAMPEGMIVADGVEVAAIPEAAPEESPATSEVAAEPPANPEPAADPEPPAVADPAPVAAPETGVVVVEGRPSIVPPRRPELVVPVTLGRPPVTPPARPGPEAAVPQEPAAPEAADPEPAPATETEAGDAAATSPVQATETAAAAPEAQPEATDLPETAVLVADAATAMRLAPFRPQLRPEGLVPAAMPAAAPPAAEAPDPGLRPRARPEAMAAALAARAPELGADIEAALQAALSPEEQAEASAEPEAEEPEPNLARSIRPAARPSDLDDRLAATAPAAAPAVPPAAAARAPRIPTSANVARQATVENAINLGKLNLIGVYGSSGDRRALVRLPSGRYEKLKVGDRLDGGSVAAIGESQLRYVKNGRNIVLDLPGG</sequence>
<feature type="compositionally biased region" description="Low complexity" evidence="1">
    <location>
        <begin position="817"/>
        <end position="827"/>
    </location>
</feature>
<evidence type="ECO:0008006" key="4">
    <source>
        <dbReference type="Google" id="ProtNLM"/>
    </source>
</evidence>
<accession>A0A4R2KE36</accession>
<gene>
    <name evidence="2" type="ORF">EV655_107137</name>
</gene>
<evidence type="ECO:0000313" key="3">
    <source>
        <dbReference type="Proteomes" id="UP000295142"/>
    </source>
</evidence>
<dbReference type="InterPro" id="IPR043129">
    <property type="entry name" value="ATPase_NBD"/>
</dbReference>
<feature type="compositionally biased region" description="Low complexity" evidence="1">
    <location>
        <begin position="209"/>
        <end position="231"/>
    </location>
</feature>
<evidence type="ECO:0000256" key="1">
    <source>
        <dbReference type="SAM" id="MobiDB-lite"/>
    </source>
</evidence>
<dbReference type="AlphaFoldDB" id="A0A4R2KE36"/>
<feature type="compositionally biased region" description="Pro residues" evidence="1">
    <location>
        <begin position="627"/>
        <end position="641"/>
    </location>
</feature>
<feature type="compositionally biased region" description="Pro residues" evidence="1">
    <location>
        <begin position="440"/>
        <end position="459"/>
    </location>
</feature>
<dbReference type="Gene3D" id="3.30.420.380">
    <property type="match status" value="1"/>
</dbReference>
<feature type="compositionally biased region" description="Low complexity" evidence="1">
    <location>
        <begin position="671"/>
        <end position="680"/>
    </location>
</feature>
<organism evidence="2 3">
    <name type="scientific">Rhodovulum euryhalinum</name>
    <dbReference type="NCBI Taxonomy" id="35805"/>
    <lineage>
        <taxon>Bacteria</taxon>
        <taxon>Pseudomonadati</taxon>
        <taxon>Pseudomonadota</taxon>
        <taxon>Alphaproteobacteria</taxon>
        <taxon>Rhodobacterales</taxon>
        <taxon>Paracoccaceae</taxon>
        <taxon>Rhodovulum</taxon>
    </lineage>
</organism>
<feature type="compositionally biased region" description="Basic and acidic residues" evidence="1">
    <location>
        <begin position="238"/>
        <end position="254"/>
    </location>
</feature>
<feature type="compositionally biased region" description="Low complexity" evidence="1">
    <location>
        <begin position="430"/>
        <end position="439"/>
    </location>
</feature>
<feature type="compositionally biased region" description="Low complexity" evidence="1">
    <location>
        <begin position="774"/>
        <end position="790"/>
    </location>
</feature>
<proteinExistence type="predicted"/>
<feature type="compositionally biased region" description="Low complexity" evidence="1">
    <location>
        <begin position="319"/>
        <end position="329"/>
    </location>
</feature>
<evidence type="ECO:0000313" key="2">
    <source>
        <dbReference type="EMBL" id="TCO71244.1"/>
    </source>
</evidence>
<feature type="region of interest" description="Disordered" evidence="1">
    <location>
        <begin position="774"/>
        <end position="804"/>
    </location>
</feature>
<feature type="region of interest" description="Disordered" evidence="1">
    <location>
        <begin position="412"/>
        <end position="466"/>
    </location>
</feature>
<name>A0A4R2KE36_9RHOB</name>
<keyword evidence="3" id="KW-1185">Reference proteome</keyword>
<feature type="region of interest" description="Disordered" evidence="1">
    <location>
        <begin position="479"/>
        <end position="538"/>
    </location>
</feature>
<dbReference type="RefSeq" id="WP_132544448.1">
    <property type="nucleotide sequence ID" value="NZ_SLWW01000007.1"/>
</dbReference>
<feature type="region of interest" description="Disordered" evidence="1">
    <location>
        <begin position="817"/>
        <end position="846"/>
    </location>
</feature>
<feature type="compositionally biased region" description="Acidic residues" evidence="1">
    <location>
        <begin position="828"/>
        <end position="842"/>
    </location>
</feature>
<feature type="region of interest" description="Disordered" evidence="1">
    <location>
        <begin position="563"/>
        <end position="748"/>
    </location>
</feature>
<dbReference type="OrthoDB" id="7870459at2"/>
<feature type="compositionally biased region" description="Low complexity" evidence="1">
    <location>
        <begin position="603"/>
        <end position="626"/>
    </location>
</feature>
<feature type="compositionally biased region" description="Low complexity" evidence="1">
    <location>
        <begin position="710"/>
        <end position="742"/>
    </location>
</feature>
<feature type="region of interest" description="Disordered" evidence="1">
    <location>
        <begin position="162"/>
        <end position="342"/>
    </location>
</feature>
<comment type="caution">
    <text evidence="2">The sequence shown here is derived from an EMBL/GenBank/DDBJ whole genome shotgun (WGS) entry which is preliminary data.</text>
</comment>
<protein>
    <recommendedName>
        <fullName evidence="4">Type IV pilus biogenesis protein PilP</fullName>
    </recommendedName>
</protein>
<dbReference type="EMBL" id="SLWW01000007">
    <property type="protein sequence ID" value="TCO71244.1"/>
    <property type="molecule type" value="Genomic_DNA"/>
</dbReference>